<dbReference type="GO" id="GO:0019695">
    <property type="term" value="P:choline metabolic process"/>
    <property type="evidence" value="ECO:0007669"/>
    <property type="project" value="TreeGrafter"/>
</dbReference>
<dbReference type="GO" id="GO:0006581">
    <property type="term" value="P:acetylcholine catabolic process"/>
    <property type="evidence" value="ECO:0007669"/>
    <property type="project" value="TreeGrafter"/>
</dbReference>
<keyword evidence="4" id="KW-0325">Glycoprotein</keyword>
<feature type="domain" description="Carboxylesterase type B" evidence="6">
    <location>
        <begin position="101"/>
        <end position="393"/>
    </location>
</feature>
<dbReference type="InterPro" id="IPR002018">
    <property type="entry name" value="CarbesteraseB"/>
</dbReference>
<keyword evidence="8" id="KW-1185">Reference proteome</keyword>
<evidence type="ECO:0000313" key="7">
    <source>
        <dbReference type="EMBL" id="RWS23863.1"/>
    </source>
</evidence>
<dbReference type="Gene3D" id="3.40.50.1820">
    <property type="entry name" value="alpha/beta hydrolase"/>
    <property type="match status" value="2"/>
</dbReference>
<feature type="domain" description="Carboxylesterase type B" evidence="6">
    <location>
        <begin position="53"/>
        <end position="98"/>
    </location>
</feature>
<evidence type="ECO:0000256" key="4">
    <source>
        <dbReference type="ARBA" id="ARBA00023180"/>
    </source>
</evidence>
<evidence type="ECO:0000256" key="2">
    <source>
        <dbReference type="ARBA" id="ARBA00022487"/>
    </source>
</evidence>
<evidence type="ECO:0000259" key="6">
    <source>
        <dbReference type="Pfam" id="PF00135"/>
    </source>
</evidence>
<keyword evidence="2" id="KW-0719">Serine esterase</keyword>
<protein>
    <submittedName>
        <fullName evidence="7">Acetylcholinesterase-like protein</fullName>
    </submittedName>
</protein>
<comment type="caution">
    <text evidence="7">The sequence shown here is derived from an EMBL/GenBank/DDBJ whole genome shotgun (WGS) entry which is preliminary data.</text>
</comment>
<reference evidence="7 8" key="1">
    <citation type="journal article" date="2018" name="Gigascience">
        <title>Genomes of trombidid mites reveal novel predicted allergens and laterally-transferred genes associated with secondary metabolism.</title>
        <authorList>
            <person name="Dong X."/>
            <person name="Chaisiri K."/>
            <person name="Xia D."/>
            <person name="Armstrong S.D."/>
            <person name="Fang Y."/>
            <person name="Donnelly M.J."/>
            <person name="Kadowaki T."/>
            <person name="McGarry J.W."/>
            <person name="Darby A.C."/>
            <person name="Makepeace B.L."/>
        </authorList>
    </citation>
    <scope>NUCLEOTIDE SEQUENCE [LARGE SCALE GENOMIC DNA]</scope>
    <source>
        <strain evidence="7">UoL-UT</strain>
    </source>
</reference>
<dbReference type="PANTHER" id="PTHR43918">
    <property type="entry name" value="ACETYLCHOLINESTERASE"/>
    <property type="match status" value="1"/>
</dbReference>
<proteinExistence type="inferred from homology"/>
<dbReference type="InterPro" id="IPR029058">
    <property type="entry name" value="AB_hydrolase_fold"/>
</dbReference>
<dbReference type="PANTHER" id="PTHR43918:SF4">
    <property type="entry name" value="CARBOXYLIC ESTER HYDROLASE"/>
    <property type="match status" value="1"/>
</dbReference>
<dbReference type="GO" id="GO:0005615">
    <property type="term" value="C:extracellular space"/>
    <property type="evidence" value="ECO:0007669"/>
    <property type="project" value="TreeGrafter"/>
</dbReference>
<dbReference type="STRING" id="299467.A0A443S8L2"/>
<sequence length="409" mass="46698">MEETSDEQYVAMFAKKETESKRVPKASGVSEHAPQADEPKKEVEYHQLPANQILVETNNGDVIGFKQNVLEKQVYTFLGIPYAKPPIGELRFKRPEIVRPGSPVYLNFVFETQLNSSEKLADAIGCNNEDGDIALTEPIEALNCIKSQPKRSLREAIGEVLGSYPLAYLPSFGDKLMPVSSLQTFADPSYYYDQQKEIMIGMNNDEGSLFLNFVMSEKFSAKSEPKQFTQQEMKIFFNELVENKWPVPESYKKLTADFDPDNITTQGLYQIFSDNMVTCPVVSFASNFAQIPHKSVYLYKFNHRSSSNPFSRWTGVNTYEEVQYIFGVPLSNEESYTPAEIELSKRMMNTWLSFAKTGKPEKYFDKEWPKYDPINSNEHLVINEKSVDIESGIDKKCQLFNYALNAESE</sequence>
<comment type="similarity">
    <text evidence="1">Belongs to the type-B carboxylesterase/lipase family.</text>
</comment>
<dbReference type="Proteomes" id="UP000288716">
    <property type="component" value="Unassembled WGS sequence"/>
</dbReference>
<evidence type="ECO:0000256" key="5">
    <source>
        <dbReference type="SAM" id="MobiDB-lite"/>
    </source>
</evidence>
<dbReference type="EMBL" id="NCKV01005761">
    <property type="protein sequence ID" value="RWS23863.1"/>
    <property type="molecule type" value="Genomic_DNA"/>
</dbReference>
<dbReference type="InterPro" id="IPR050654">
    <property type="entry name" value="AChE-related_enzymes"/>
</dbReference>
<dbReference type="SUPFAM" id="SSF53474">
    <property type="entry name" value="alpha/beta-Hydrolases"/>
    <property type="match status" value="2"/>
</dbReference>
<dbReference type="VEuPathDB" id="VectorBase:LDEU008177"/>
<organism evidence="7 8">
    <name type="scientific">Leptotrombidium deliense</name>
    <dbReference type="NCBI Taxonomy" id="299467"/>
    <lineage>
        <taxon>Eukaryota</taxon>
        <taxon>Metazoa</taxon>
        <taxon>Ecdysozoa</taxon>
        <taxon>Arthropoda</taxon>
        <taxon>Chelicerata</taxon>
        <taxon>Arachnida</taxon>
        <taxon>Acari</taxon>
        <taxon>Acariformes</taxon>
        <taxon>Trombidiformes</taxon>
        <taxon>Prostigmata</taxon>
        <taxon>Anystina</taxon>
        <taxon>Parasitengona</taxon>
        <taxon>Trombiculoidea</taxon>
        <taxon>Trombiculidae</taxon>
        <taxon>Leptotrombidium</taxon>
    </lineage>
</organism>
<dbReference type="OrthoDB" id="408631at2759"/>
<dbReference type="GO" id="GO:0003990">
    <property type="term" value="F:acetylcholinesterase activity"/>
    <property type="evidence" value="ECO:0007669"/>
    <property type="project" value="TreeGrafter"/>
</dbReference>
<feature type="region of interest" description="Disordered" evidence="5">
    <location>
        <begin position="17"/>
        <end position="41"/>
    </location>
</feature>
<name>A0A443S8L2_9ACAR</name>
<dbReference type="Pfam" id="PF00135">
    <property type="entry name" value="COesterase"/>
    <property type="match status" value="2"/>
</dbReference>
<evidence type="ECO:0000256" key="3">
    <source>
        <dbReference type="ARBA" id="ARBA00022801"/>
    </source>
</evidence>
<gene>
    <name evidence="7" type="ORF">B4U80_09367</name>
</gene>
<dbReference type="GO" id="GO:0005886">
    <property type="term" value="C:plasma membrane"/>
    <property type="evidence" value="ECO:0007669"/>
    <property type="project" value="TreeGrafter"/>
</dbReference>
<accession>A0A443S8L2</accession>
<evidence type="ECO:0000256" key="1">
    <source>
        <dbReference type="ARBA" id="ARBA00005964"/>
    </source>
</evidence>
<evidence type="ECO:0000313" key="8">
    <source>
        <dbReference type="Proteomes" id="UP000288716"/>
    </source>
</evidence>
<dbReference type="AlphaFoldDB" id="A0A443S8L2"/>
<keyword evidence="3" id="KW-0378">Hydrolase</keyword>